<dbReference type="EMBL" id="MHTV01000026">
    <property type="protein sequence ID" value="OHA66668.1"/>
    <property type="molecule type" value="Genomic_DNA"/>
</dbReference>
<feature type="transmembrane region" description="Helical" evidence="1">
    <location>
        <begin position="24"/>
        <end position="45"/>
    </location>
</feature>
<sequence>MEKIDSHLKAFHTYVVGRIPKLSILIPMFISIELGLSMLVGYFAARMCAGPSPKTRGRIPSLIFRTRTHKVHLHHWFVFSNILIVTMVLHVFIATPNIFYGFLGGIIAQGVLYYDDWHHLVSKHNS</sequence>
<proteinExistence type="predicted"/>
<evidence type="ECO:0000313" key="3">
    <source>
        <dbReference type="Proteomes" id="UP000178092"/>
    </source>
</evidence>
<name>A0A1G2R256_9BACT</name>
<protein>
    <submittedName>
        <fullName evidence="2">Uncharacterized protein</fullName>
    </submittedName>
</protein>
<evidence type="ECO:0000313" key="2">
    <source>
        <dbReference type="EMBL" id="OHA66668.1"/>
    </source>
</evidence>
<gene>
    <name evidence="2" type="ORF">A3C04_00580</name>
</gene>
<dbReference type="AlphaFoldDB" id="A0A1G2R256"/>
<keyword evidence="1" id="KW-0812">Transmembrane</keyword>
<keyword evidence="1" id="KW-0472">Membrane</keyword>
<evidence type="ECO:0000256" key="1">
    <source>
        <dbReference type="SAM" id="Phobius"/>
    </source>
</evidence>
<reference evidence="2 3" key="1">
    <citation type="journal article" date="2016" name="Nat. Commun.">
        <title>Thousands of microbial genomes shed light on interconnected biogeochemical processes in an aquifer system.</title>
        <authorList>
            <person name="Anantharaman K."/>
            <person name="Brown C.T."/>
            <person name="Hug L.A."/>
            <person name="Sharon I."/>
            <person name="Castelle C.J."/>
            <person name="Probst A.J."/>
            <person name="Thomas B.C."/>
            <person name="Singh A."/>
            <person name="Wilkins M.J."/>
            <person name="Karaoz U."/>
            <person name="Brodie E.L."/>
            <person name="Williams K.H."/>
            <person name="Hubbard S.S."/>
            <person name="Banfield J.F."/>
        </authorList>
    </citation>
    <scope>NUCLEOTIDE SEQUENCE [LARGE SCALE GENOMIC DNA]</scope>
</reference>
<keyword evidence="1" id="KW-1133">Transmembrane helix</keyword>
<dbReference type="Proteomes" id="UP000178092">
    <property type="component" value="Unassembled WGS sequence"/>
</dbReference>
<organism evidence="2 3">
    <name type="scientific">Candidatus Wildermuthbacteria bacterium RIFCSPHIGHO2_02_FULL_45_25</name>
    <dbReference type="NCBI Taxonomy" id="1802450"/>
    <lineage>
        <taxon>Bacteria</taxon>
        <taxon>Candidatus Wildermuthiibacteriota</taxon>
    </lineage>
</organism>
<accession>A0A1G2R256</accession>
<comment type="caution">
    <text evidence="2">The sequence shown here is derived from an EMBL/GenBank/DDBJ whole genome shotgun (WGS) entry which is preliminary data.</text>
</comment>